<dbReference type="AlphaFoldDB" id="A0AAN9HTA8"/>
<gene>
    <name evidence="2" type="ORF">RIF29_28807</name>
</gene>
<protein>
    <submittedName>
        <fullName evidence="2">Uncharacterized protein</fullName>
    </submittedName>
</protein>
<accession>A0AAN9HTA8</accession>
<name>A0AAN9HTA8_CROPI</name>
<dbReference type="Proteomes" id="UP001372338">
    <property type="component" value="Unassembled WGS sequence"/>
</dbReference>
<proteinExistence type="predicted"/>
<reference evidence="2 3" key="1">
    <citation type="submission" date="2024-01" db="EMBL/GenBank/DDBJ databases">
        <title>The genomes of 5 underutilized Papilionoideae crops provide insights into root nodulation and disease resistanc.</title>
        <authorList>
            <person name="Yuan L."/>
        </authorList>
    </citation>
    <scope>NUCLEOTIDE SEQUENCE [LARGE SCALE GENOMIC DNA]</scope>
    <source>
        <strain evidence="2">ZHUSHIDOU_FW_LH</strain>
        <tissue evidence="2">Leaf</tissue>
    </source>
</reference>
<evidence type="ECO:0000313" key="2">
    <source>
        <dbReference type="EMBL" id="KAK7255398.1"/>
    </source>
</evidence>
<dbReference type="EMBL" id="JAYWIO010000006">
    <property type="protein sequence ID" value="KAK7255398.1"/>
    <property type="molecule type" value="Genomic_DNA"/>
</dbReference>
<feature type="compositionally biased region" description="Low complexity" evidence="1">
    <location>
        <begin position="33"/>
        <end position="50"/>
    </location>
</feature>
<organism evidence="2 3">
    <name type="scientific">Crotalaria pallida</name>
    <name type="common">Smooth rattlebox</name>
    <name type="synonym">Crotalaria striata</name>
    <dbReference type="NCBI Taxonomy" id="3830"/>
    <lineage>
        <taxon>Eukaryota</taxon>
        <taxon>Viridiplantae</taxon>
        <taxon>Streptophyta</taxon>
        <taxon>Embryophyta</taxon>
        <taxon>Tracheophyta</taxon>
        <taxon>Spermatophyta</taxon>
        <taxon>Magnoliopsida</taxon>
        <taxon>eudicotyledons</taxon>
        <taxon>Gunneridae</taxon>
        <taxon>Pentapetalae</taxon>
        <taxon>rosids</taxon>
        <taxon>fabids</taxon>
        <taxon>Fabales</taxon>
        <taxon>Fabaceae</taxon>
        <taxon>Papilionoideae</taxon>
        <taxon>50 kb inversion clade</taxon>
        <taxon>genistoids sensu lato</taxon>
        <taxon>core genistoids</taxon>
        <taxon>Crotalarieae</taxon>
        <taxon>Crotalaria</taxon>
    </lineage>
</organism>
<evidence type="ECO:0000256" key="1">
    <source>
        <dbReference type="SAM" id="MobiDB-lite"/>
    </source>
</evidence>
<feature type="region of interest" description="Disordered" evidence="1">
    <location>
        <begin position="14"/>
        <end position="133"/>
    </location>
</feature>
<comment type="caution">
    <text evidence="2">The sequence shown here is derived from an EMBL/GenBank/DDBJ whole genome shotgun (WGS) entry which is preliminary data.</text>
</comment>
<keyword evidence="3" id="KW-1185">Reference proteome</keyword>
<feature type="compositionally biased region" description="Polar residues" evidence="1">
    <location>
        <begin position="79"/>
        <end position="101"/>
    </location>
</feature>
<evidence type="ECO:0000313" key="3">
    <source>
        <dbReference type="Proteomes" id="UP001372338"/>
    </source>
</evidence>
<sequence>MNQKETPSLAFVNIRDTSHSSTTHTSHIEGHASFENSNTPHSSSSHTCPEQSPGSYTPIAHNHSPYSPSVPDSPHIHTIVSTSLPATTSTTISLRNSSSLDSAAAKPQKTSSSSSTSLHNPHPMITRSKSGVF</sequence>